<dbReference type="InterPro" id="IPR036610">
    <property type="entry name" value="PEBP-like_sf"/>
</dbReference>
<dbReference type="PANTHER" id="PTHR11362:SF82">
    <property type="entry name" value="PHOSPHATIDYLETHANOLAMINE-BINDING PROTEIN 4"/>
    <property type="match status" value="1"/>
</dbReference>
<dbReference type="EMBL" id="WJQU01000004">
    <property type="protein sequence ID" value="KAJ6636781.1"/>
    <property type="molecule type" value="Genomic_DNA"/>
</dbReference>
<dbReference type="PANTHER" id="PTHR11362">
    <property type="entry name" value="PHOSPHATIDYLETHANOLAMINE-BINDING PROTEIN"/>
    <property type="match status" value="1"/>
</dbReference>
<dbReference type="InterPro" id="IPR008914">
    <property type="entry name" value="PEBP"/>
</dbReference>
<accession>A0A9Q0MRV3</accession>
<keyword evidence="1" id="KW-0732">Signal</keyword>
<dbReference type="InterPro" id="IPR035810">
    <property type="entry name" value="PEBP_euk"/>
</dbReference>
<reference evidence="2" key="1">
    <citation type="submission" date="2022-07" db="EMBL/GenBank/DDBJ databases">
        <authorList>
            <person name="Trinca V."/>
            <person name="Uliana J.V.C."/>
            <person name="Torres T.T."/>
            <person name="Ward R.J."/>
            <person name="Monesi N."/>
        </authorList>
    </citation>
    <scope>NUCLEOTIDE SEQUENCE</scope>
    <source>
        <strain evidence="2">HSMRA1968</strain>
        <tissue evidence="2">Whole embryos</tissue>
    </source>
</reference>
<dbReference type="Pfam" id="PF01161">
    <property type="entry name" value="PBP"/>
    <property type="match status" value="1"/>
</dbReference>
<sequence>MLRLTTIVILSIYLSIVSACQMLVPPELLNGCTFSPLTITNPTNGYTVNRFNCNEVINKDVFTEQPYVYFSNAEEEKSYTLLMVDPDSPLHNAGQFYLHWAVTNVPGYILKQGLGCTVGDLIFEYTGPSPAAFSGPHRFMIFAYVQMSNYLTAPLPAYRSRFVLMDWLDSFGGEDTLRGPVASVGYITEF</sequence>
<gene>
    <name evidence="2" type="primary">PEBP4</name>
    <name evidence="2" type="ORF">Bhyg_15376</name>
</gene>
<feature type="signal peptide" evidence="1">
    <location>
        <begin position="1"/>
        <end position="19"/>
    </location>
</feature>
<feature type="chain" id="PRO_5040504536" evidence="1">
    <location>
        <begin position="20"/>
        <end position="190"/>
    </location>
</feature>
<dbReference type="OrthoDB" id="2153661at2759"/>
<evidence type="ECO:0000256" key="1">
    <source>
        <dbReference type="SAM" id="SignalP"/>
    </source>
</evidence>
<evidence type="ECO:0000313" key="3">
    <source>
        <dbReference type="Proteomes" id="UP001151699"/>
    </source>
</evidence>
<comment type="caution">
    <text evidence="2">The sequence shown here is derived from an EMBL/GenBank/DDBJ whole genome shotgun (WGS) entry which is preliminary data.</text>
</comment>
<protein>
    <submittedName>
        <fullName evidence="2">Phosphatidylethanolamine-binding protein 4</fullName>
    </submittedName>
</protein>
<keyword evidence="3" id="KW-1185">Reference proteome</keyword>
<dbReference type="Proteomes" id="UP001151699">
    <property type="component" value="Chromosome C"/>
</dbReference>
<dbReference type="Gene3D" id="3.90.280.10">
    <property type="entry name" value="PEBP-like"/>
    <property type="match status" value="1"/>
</dbReference>
<evidence type="ECO:0000313" key="2">
    <source>
        <dbReference type="EMBL" id="KAJ6636781.1"/>
    </source>
</evidence>
<proteinExistence type="predicted"/>
<dbReference type="PROSITE" id="PS51257">
    <property type="entry name" value="PROKAR_LIPOPROTEIN"/>
    <property type="match status" value="1"/>
</dbReference>
<dbReference type="SUPFAM" id="SSF49777">
    <property type="entry name" value="PEBP-like"/>
    <property type="match status" value="1"/>
</dbReference>
<dbReference type="CDD" id="cd00866">
    <property type="entry name" value="PEBP_euk"/>
    <property type="match status" value="1"/>
</dbReference>
<dbReference type="AlphaFoldDB" id="A0A9Q0MRV3"/>
<name>A0A9Q0MRV3_9DIPT</name>
<organism evidence="2 3">
    <name type="scientific">Pseudolycoriella hygida</name>
    <dbReference type="NCBI Taxonomy" id="35572"/>
    <lineage>
        <taxon>Eukaryota</taxon>
        <taxon>Metazoa</taxon>
        <taxon>Ecdysozoa</taxon>
        <taxon>Arthropoda</taxon>
        <taxon>Hexapoda</taxon>
        <taxon>Insecta</taxon>
        <taxon>Pterygota</taxon>
        <taxon>Neoptera</taxon>
        <taxon>Endopterygota</taxon>
        <taxon>Diptera</taxon>
        <taxon>Nematocera</taxon>
        <taxon>Sciaroidea</taxon>
        <taxon>Sciaridae</taxon>
        <taxon>Pseudolycoriella</taxon>
    </lineage>
</organism>